<sequence length="244" mass="26756">MSELPDFSDLRALYVNCTLKRSPERSNTQGLMDASIALMREHGVHVDVLRFVDLDVATGVYPDMREHGWATDAWPEEVWPLVESADVLVIGGPIWLGDNSSVTKRLIERLYAMSGERNERGQYVYYGKVGGAIITGNEDGIKHCAMDVLFSLQHIGFAIPPGADAGWVGEAGPGPSYLDPGSGGLENDFTNRNTTFLTYNLLHLARLLKDAGGFPLGGNSIAEWEEGRHSGFEPNPYGANPEYR</sequence>
<evidence type="ECO:0000313" key="3">
    <source>
        <dbReference type="Proteomes" id="UP000610303"/>
    </source>
</evidence>
<feature type="domain" description="NADPH-dependent FMN reductase-like" evidence="1">
    <location>
        <begin position="23"/>
        <end position="162"/>
    </location>
</feature>
<evidence type="ECO:0000313" key="2">
    <source>
        <dbReference type="EMBL" id="GGR20276.1"/>
    </source>
</evidence>
<evidence type="ECO:0000259" key="1">
    <source>
        <dbReference type="Pfam" id="PF03358"/>
    </source>
</evidence>
<dbReference type="Proteomes" id="UP000610303">
    <property type="component" value="Unassembled WGS sequence"/>
</dbReference>
<proteinExistence type="predicted"/>
<reference evidence="2" key="1">
    <citation type="journal article" date="2014" name="Int. J. Syst. Evol. Microbiol.">
        <title>Complete genome sequence of Corynebacterium casei LMG S-19264T (=DSM 44701T), isolated from a smear-ripened cheese.</title>
        <authorList>
            <consortium name="US DOE Joint Genome Institute (JGI-PGF)"/>
            <person name="Walter F."/>
            <person name="Albersmeier A."/>
            <person name="Kalinowski J."/>
            <person name="Ruckert C."/>
        </authorList>
    </citation>
    <scope>NUCLEOTIDE SEQUENCE</scope>
    <source>
        <strain evidence="2">JCM 3346</strain>
    </source>
</reference>
<comment type="caution">
    <text evidence="2">The sequence shown here is derived from an EMBL/GenBank/DDBJ whole genome shotgun (WGS) entry which is preliminary data.</text>
</comment>
<keyword evidence="3" id="KW-1185">Reference proteome</keyword>
<protein>
    <submittedName>
        <fullName evidence="2">Flavodoxin</fullName>
    </submittedName>
</protein>
<gene>
    <name evidence="2" type="ORF">GCM10010196_11950</name>
</gene>
<dbReference type="Pfam" id="PF03358">
    <property type="entry name" value="FMN_red"/>
    <property type="match status" value="1"/>
</dbReference>
<dbReference type="SUPFAM" id="SSF52218">
    <property type="entry name" value="Flavoproteins"/>
    <property type="match status" value="1"/>
</dbReference>
<dbReference type="EMBL" id="BMRJ01000001">
    <property type="protein sequence ID" value="GGR20276.1"/>
    <property type="molecule type" value="Genomic_DNA"/>
</dbReference>
<accession>A0A918CEK6</accession>
<dbReference type="RefSeq" id="WP_189084348.1">
    <property type="nucleotide sequence ID" value="NZ_BMRJ01000001.1"/>
</dbReference>
<organism evidence="2 3">
    <name type="scientific">Agromyces mediolanus</name>
    <name type="common">Corynebacterium mediolanum</name>
    <dbReference type="NCBI Taxonomy" id="41986"/>
    <lineage>
        <taxon>Bacteria</taxon>
        <taxon>Bacillati</taxon>
        <taxon>Actinomycetota</taxon>
        <taxon>Actinomycetes</taxon>
        <taxon>Micrococcales</taxon>
        <taxon>Microbacteriaceae</taxon>
        <taxon>Agromyces</taxon>
    </lineage>
</organism>
<dbReference type="AlphaFoldDB" id="A0A918CEK6"/>
<reference evidence="2" key="2">
    <citation type="submission" date="2020-09" db="EMBL/GenBank/DDBJ databases">
        <authorList>
            <person name="Sun Q."/>
            <person name="Ohkuma M."/>
        </authorList>
    </citation>
    <scope>NUCLEOTIDE SEQUENCE</scope>
    <source>
        <strain evidence="2">JCM 3346</strain>
    </source>
</reference>
<dbReference type="InterPro" id="IPR005025">
    <property type="entry name" value="FMN_Rdtase-like_dom"/>
</dbReference>
<dbReference type="Gene3D" id="3.40.50.360">
    <property type="match status" value="1"/>
</dbReference>
<dbReference type="GO" id="GO:0016491">
    <property type="term" value="F:oxidoreductase activity"/>
    <property type="evidence" value="ECO:0007669"/>
    <property type="project" value="InterPro"/>
</dbReference>
<dbReference type="InterPro" id="IPR029039">
    <property type="entry name" value="Flavoprotein-like_sf"/>
</dbReference>
<name>A0A918CEK6_AGRME</name>